<feature type="compositionally biased region" description="Basic and acidic residues" evidence="1">
    <location>
        <begin position="1"/>
        <end position="16"/>
    </location>
</feature>
<dbReference type="EMBL" id="CAJNOL010005406">
    <property type="protein sequence ID" value="CAF1604605.1"/>
    <property type="molecule type" value="Genomic_DNA"/>
</dbReference>
<keyword evidence="5" id="KW-1185">Reference proteome</keyword>
<sequence length="41" mass="4723">MTPPDERALDESLKEITEDDNPTSDQYVRLEEQSDVANDQQ</sequence>
<evidence type="ECO:0000313" key="5">
    <source>
        <dbReference type="Proteomes" id="UP000663870"/>
    </source>
</evidence>
<protein>
    <submittedName>
        <fullName evidence="2">Uncharacterized protein</fullName>
    </submittedName>
</protein>
<evidence type="ECO:0000313" key="2">
    <source>
        <dbReference type="EMBL" id="CAF1356715.1"/>
    </source>
</evidence>
<dbReference type="Proteomes" id="UP000663870">
    <property type="component" value="Unassembled WGS sequence"/>
</dbReference>
<accession>A0A815HPF6</accession>
<feature type="non-terminal residue" evidence="2">
    <location>
        <position position="41"/>
    </location>
</feature>
<feature type="region of interest" description="Disordered" evidence="1">
    <location>
        <begin position="1"/>
        <end position="41"/>
    </location>
</feature>
<dbReference type="AlphaFoldDB" id="A0A815HPF6"/>
<evidence type="ECO:0000256" key="1">
    <source>
        <dbReference type="SAM" id="MobiDB-lite"/>
    </source>
</evidence>
<gene>
    <name evidence="3" type="ORF">JXQ802_LOCUS48707</name>
    <name evidence="2" type="ORF">PYM288_LOCUS32671</name>
</gene>
<name>A0A815HPF6_9BILA</name>
<organism evidence="2 4">
    <name type="scientific">Rotaria sordida</name>
    <dbReference type="NCBI Taxonomy" id="392033"/>
    <lineage>
        <taxon>Eukaryota</taxon>
        <taxon>Metazoa</taxon>
        <taxon>Spiralia</taxon>
        <taxon>Gnathifera</taxon>
        <taxon>Rotifera</taxon>
        <taxon>Eurotatoria</taxon>
        <taxon>Bdelloidea</taxon>
        <taxon>Philodinida</taxon>
        <taxon>Philodinidae</taxon>
        <taxon>Rotaria</taxon>
    </lineage>
</organism>
<evidence type="ECO:0000313" key="4">
    <source>
        <dbReference type="Proteomes" id="UP000663854"/>
    </source>
</evidence>
<dbReference type="Proteomes" id="UP000663854">
    <property type="component" value="Unassembled WGS sequence"/>
</dbReference>
<evidence type="ECO:0000313" key="3">
    <source>
        <dbReference type="EMBL" id="CAF1604605.1"/>
    </source>
</evidence>
<proteinExistence type="predicted"/>
<reference evidence="2" key="1">
    <citation type="submission" date="2021-02" db="EMBL/GenBank/DDBJ databases">
        <authorList>
            <person name="Nowell W R."/>
        </authorList>
    </citation>
    <scope>NUCLEOTIDE SEQUENCE</scope>
</reference>
<dbReference type="EMBL" id="CAJNOH010004015">
    <property type="protein sequence ID" value="CAF1356715.1"/>
    <property type="molecule type" value="Genomic_DNA"/>
</dbReference>
<comment type="caution">
    <text evidence="2">The sequence shown here is derived from an EMBL/GenBank/DDBJ whole genome shotgun (WGS) entry which is preliminary data.</text>
</comment>